<evidence type="ECO:0000256" key="2">
    <source>
        <dbReference type="ARBA" id="ARBA00022525"/>
    </source>
</evidence>
<dbReference type="Proteomes" id="UP000008672">
    <property type="component" value="Unassembled WGS sequence"/>
</dbReference>
<keyword evidence="11" id="KW-1185">Reference proteome</keyword>
<dbReference type="AlphaFoldDB" id="H3AXK5"/>
<feature type="compositionally biased region" description="Basic residues" evidence="7">
    <location>
        <begin position="216"/>
        <end position="230"/>
    </location>
</feature>
<dbReference type="SMART" id="SM00214">
    <property type="entry name" value="VWC"/>
    <property type="match status" value="2"/>
</dbReference>
<organism evidence="10 11">
    <name type="scientific">Latimeria chalumnae</name>
    <name type="common">Coelacanth</name>
    <dbReference type="NCBI Taxonomy" id="7897"/>
    <lineage>
        <taxon>Eukaryota</taxon>
        <taxon>Metazoa</taxon>
        <taxon>Chordata</taxon>
        <taxon>Craniata</taxon>
        <taxon>Vertebrata</taxon>
        <taxon>Euteleostomi</taxon>
        <taxon>Coelacanthiformes</taxon>
        <taxon>Coelacanthidae</taxon>
        <taxon>Latimeria</taxon>
    </lineage>
</organism>
<dbReference type="EMBL" id="AFYH01103192">
    <property type="status" value="NOT_ANNOTATED_CDS"/>
    <property type="molecule type" value="Genomic_DNA"/>
</dbReference>
<evidence type="ECO:0000313" key="10">
    <source>
        <dbReference type="Ensembl" id="ENSLACP00000014376.1"/>
    </source>
</evidence>
<dbReference type="GeneTree" id="ENSGT00940000166711"/>
<dbReference type="InterPro" id="IPR057856">
    <property type="entry name" value="VWC2L_C"/>
</dbReference>
<dbReference type="PROSITE" id="PS50184">
    <property type="entry name" value="VWFC_2"/>
    <property type="match status" value="1"/>
</dbReference>
<dbReference type="PANTHER" id="PTHR46252:SF5">
    <property type="entry name" value="BRORIN-LIKE"/>
    <property type="match status" value="1"/>
</dbReference>
<evidence type="ECO:0000259" key="9">
    <source>
        <dbReference type="PROSITE" id="PS50184"/>
    </source>
</evidence>
<dbReference type="SUPFAM" id="SSF57603">
    <property type="entry name" value="FnI-like domain"/>
    <property type="match status" value="1"/>
</dbReference>
<evidence type="ECO:0000256" key="8">
    <source>
        <dbReference type="SAM" id="SignalP"/>
    </source>
</evidence>
<comment type="subcellular location">
    <subcellularLocation>
        <location evidence="1">Secreted</location>
    </subcellularLocation>
    <subcellularLocation>
        <location evidence="6">Synapse</location>
    </subcellularLocation>
</comment>
<feature type="region of interest" description="Disordered" evidence="7">
    <location>
        <begin position="210"/>
        <end position="230"/>
    </location>
</feature>
<keyword evidence="4" id="KW-0677">Repeat</keyword>
<dbReference type="Gene3D" id="6.20.200.20">
    <property type="match status" value="1"/>
</dbReference>
<name>H3AXK5_LATCH</name>
<keyword evidence="5" id="KW-0770">Synapse</keyword>
<evidence type="ECO:0000256" key="6">
    <source>
        <dbReference type="ARBA" id="ARBA00034103"/>
    </source>
</evidence>
<feature type="domain" description="VWFC" evidence="9">
    <location>
        <begin position="101"/>
        <end position="159"/>
    </location>
</feature>
<keyword evidence="3 8" id="KW-0732">Signal</keyword>
<reference evidence="10" key="2">
    <citation type="submission" date="2025-08" db="UniProtKB">
        <authorList>
            <consortium name="Ensembl"/>
        </authorList>
    </citation>
    <scope>IDENTIFICATION</scope>
</reference>
<feature type="signal peptide" evidence="8">
    <location>
        <begin position="1"/>
        <end position="17"/>
    </location>
</feature>
<dbReference type="HOGENOM" id="CLU_100254_0_0_1"/>
<dbReference type="OMA" id="YRACCPV"/>
<dbReference type="Pfam" id="PF23331">
    <property type="entry name" value="VWC2L_C"/>
    <property type="match status" value="1"/>
</dbReference>
<accession>H3AXK5</accession>
<reference evidence="10" key="3">
    <citation type="submission" date="2025-09" db="UniProtKB">
        <authorList>
            <consortium name="Ensembl"/>
        </authorList>
    </citation>
    <scope>IDENTIFICATION</scope>
</reference>
<evidence type="ECO:0000256" key="3">
    <source>
        <dbReference type="ARBA" id="ARBA00022729"/>
    </source>
</evidence>
<evidence type="ECO:0000256" key="4">
    <source>
        <dbReference type="ARBA" id="ARBA00022737"/>
    </source>
</evidence>
<protein>
    <submittedName>
        <fullName evidence="10">Si:dkey-283b1.7</fullName>
    </submittedName>
</protein>
<dbReference type="Pfam" id="PF23334">
    <property type="entry name" value="VWC2L_2nd"/>
    <property type="match status" value="1"/>
</dbReference>
<dbReference type="InterPro" id="IPR042979">
    <property type="entry name" value="VWC2/VWC2L"/>
</dbReference>
<sequence>CLPLYLIWGYLACFVSCISDEILLEADKDYEFSDYRGKWCVNENGFVYNLGDTFYPSRAACPCLCTEEGPLCVKPKCPKIHPRCLRVSYRSCCPKCEAVSNKCEFKGKSYRVLEEFMNSPCERCRCEINRQVYCSISECPSIHCVDPVFEPNQCCPVCKNGPNCFAGSTIIPAGVRVEIDKKTVCFCAHKDGTWETQHHATCVTLRKDKNFTPSSKKTKQNKKKQKEKKKKKVYLTFLDQLP</sequence>
<dbReference type="InterPro" id="IPR001007">
    <property type="entry name" value="VWF_dom"/>
</dbReference>
<feature type="chain" id="PRO_5003580299" evidence="8">
    <location>
        <begin position="18"/>
        <end position="242"/>
    </location>
</feature>
<dbReference type="Pfam" id="PF23333">
    <property type="entry name" value="VWC2L_1st"/>
    <property type="match status" value="1"/>
</dbReference>
<dbReference type="Ensembl" id="ENSLACT00000014476.1">
    <property type="protein sequence ID" value="ENSLACP00000014376.1"/>
    <property type="gene ID" value="ENSLACG00000012653.1"/>
</dbReference>
<dbReference type="GO" id="GO:0030514">
    <property type="term" value="P:negative regulation of BMP signaling pathway"/>
    <property type="evidence" value="ECO:0007669"/>
    <property type="project" value="TreeGrafter"/>
</dbReference>
<evidence type="ECO:0000313" key="11">
    <source>
        <dbReference type="Proteomes" id="UP000008672"/>
    </source>
</evidence>
<evidence type="ECO:0000256" key="7">
    <source>
        <dbReference type="SAM" id="MobiDB-lite"/>
    </source>
</evidence>
<dbReference type="GO" id="GO:0005615">
    <property type="term" value="C:extracellular space"/>
    <property type="evidence" value="ECO:0007669"/>
    <property type="project" value="TreeGrafter"/>
</dbReference>
<dbReference type="GO" id="GO:0045202">
    <property type="term" value="C:synapse"/>
    <property type="evidence" value="ECO:0007669"/>
    <property type="project" value="UniProtKB-SubCell"/>
</dbReference>
<dbReference type="InParanoid" id="H3AXK5"/>
<dbReference type="eggNOG" id="ENOG502R8E3">
    <property type="taxonomic scope" value="Eukaryota"/>
</dbReference>
<dbReference type="GO" id="GO:0032281">
    <property type="term" value="C:AMPA glutamate receptor complex"/>
    <property type="evidence" value="ECO:0007669"/>
    <property type="project" value="TreeGrafter"/>
</dbReference>
<proteinExistence type="predicted"/>
<evidence type="ECO:0000256" key="5">
    <source>
        <dbReference type="ARBA" id="ARBA00023018"/>
    </source>
</evidence>
<keyword evidence="2" id="KW-0964">Secreted</keyword>
<dbReference type="PROSITE" id="PS01208">
    <property type="entry name" value="VWFC_1"/>
    <property type="match status" value="1"/>
</dbReference>
<dbReference type="InterPro" id="IPR059152">
    <property type="entry name" value="VWC2L_N"/>
</dbReference>
<dbReference type="PANTHER" id="PTHR46252">
    <property type="entry name" value="BRORIN FAMILY MEMBER"/>
    <property type="match status" value="1"/>
</dbReference>
<reference evidence="11" key="1">
    <citation type="submission" date="2011-08" db="EMBL/GenBank/DDBJ databases">
        <title>The draft genome of Latimeria chalumnae.</title>
        <authorList>
            <person name="Di Palma F."/>
            <person name="Alfoldi J."/>
            <person name="Johnson J."/>
            <person name="Berlin A."/>
            <person name="Gnerre S."/>
            <person name="Jaffe D."/>
            <person name="MacCallum I."/>
            <person name="Young S."/>
            <person name="Walker B.J."/>
            <person name="Lander E."/>
            <person name="Lindblad-Toh K."/>
        </authorList>
    </citation>
    <scope>NUCLEOTIDE SEQUENCE [LARGE SCALE GENOMIC DNA]</scope>
    <source>
        <strain evidence="11">Wild caught</strain>
    </source>
</reference>
<evidence type="ECO:0000256" key="1">
    <source>
        <dbReference type="ARBA" id="ARBA00004613"/>
    </source>
</evidence>